<dbReference type="EMBL" id="KI536312">
    <property type="protein sequence ID" value="ESR59799.1"/>
    <property type="molecule type" value="Genomic_DNA"/>
</dbReference>
<dbReference type="STRING" id="85681.V4W1N7"/>
<organism evidence="4 5">
    <name type="scientific">Citrus clementina</name>
    <name type="common">Clementine</name>
    <name type="synonym">Citrus deliciosa x Citrus sinensis</name>
    <dbReference type="NCBI Taxonomy" id="85681"/>
    <lineage>
        <taxon>Eukaryota</taxon>
        <taxon>Viridiplantae</taxon>
        <taxon>Streptophyta</taxon>
        <taxon>Embryophyta</taxon>
        <taxon>Tracheophyta</taxon>
        <taxon>Spermatophyta</taxon>
        <taxon>Magnoliopsida</taxon>
        <taxon>eudicotyledons</taxon>
        <taxon>Gunneridae</taxon>
        <taxon>Pentapetalae</taxon>
        <taxon>rosids</taxon>
        <taxon>malvids</taxon>
        <taxon>Sapindales</taxon>
        <taxon>Rutaceae</taxon>
        <taxon>Aurantioideae</taxon>
        <taxon>Citrus</taxon>
    </lineage>
</organism>
<keyword evidence="5" id="KW-1185">Reference proteome</keyword>
<dbReference type="Pfam" id="PF13370">
    <property type="entry name" value="Fer4_13"/>
    <property type="match status" value="1"/>
</dbReference>
<dbReference type="Gene3D" id="3.30.70.20">
    <property type="match status" value="1"/>
</dbReference>
<gene>
    <name evidence="4" type="ORF">CICLE_v10016190mg</name>
</gene>
<proteinExistence type="predicted"/>
<dbReference type="PROSITE" id="PS50076">
    <property type="entry name" value="DNAJ_2"/>
    <property type="match status" value="1"/>
</dbReference>
<dbReference type="PANTHER" id="PTHR45295:SF4">
    <property type="entry name" value="OS06G0474800 PROTEIN"/>
    <property type="match status" value="1"/>
</dbReference>
<dbReference type="Gramene" id="ESR59799">
    <property type="protein sequence ID" value="ESR59799"/>
    <property type="gene ID" value="CICLE_v10016190mg"/>
</dbReference>
<feature type="region of interest" description="Disordered" evidence="1">
    <location>
        <begin position="225"/>
        <end position="252"/>
    </location>
</feature>
<dbReference type="Pfam" id="PF00226">
    <property type="entry name" value="DnaJ"/>
    <property type="match status" value="1"/>
</dbReference>
<reference evidence="4 5" key="1">
    <citation type="submission" date="2013-10" db="EMBL/GenBank/DDBJ databases">
        <authorList>
            <consortium name="International Citrus Genome Consortium"/>
            <person name="Jenkins J."/>
            <person name="Schmutz J."/>
            <person name="Prochnik S."/>
            <person name="Rokhsar D."/>
            <person name="Gmitter F."/>
            <person name="Ollitrault P."/>
            <person name="Machado M."/>
            <person name="Talon M."/>
            <person name="Wincker P."/>
            <person name="Jaillon O."/>
            <person name="Morgante M."/>
        </authorList>
    </citation>
    <scope>NUCLEOTIDE SEQUENCE</scope>
    <source>
        <strain evidence="5">cv. Clemenules</strain>
    </source>
</reference>
<evidence type="ECO:0000259" key="2">
    <source>
        <dbReference type="PROSITE" id="PS50076"/>
    </source>
</evidence>
<accession>V4W1N7</accession>
<feature type="domain" description="J" evidence="2">
    <location>
        <begin position="30"/>
        <end position="93"/>
    </location>
</feature>
<dbReference type="CDD" id="cd06257">
    <property type="entry name" value="DnaJ"/>
    <property type="match status" value="1"/>
</dbReference>
<sequence length="281" mass="31725">MHNRSRWGQRCSVIRCCNGRAGERASKKKNYYELLGVSVEANGQEIKEAYRKLQKKYHPDIAGQKGHEHTLLLNEAYKVLMRGDLRKDYDASIGQMRFHFGTNASAGFSRSSWKGPPRPEALFVDENACIGCRECVHHASNTFVMDEATGCARVKVQYGDSDQNIEVSVDSCPVNCIHWVDREELPVLEFLIQPQPKKGYGVFGGGWERPANVFMAAKAFNKQLQQQAAGGSNPRTAQSTADKETPAQAEARASASMKIKMERFSIIWNFFKQVFREKRVQ</sequence>
<evidence type="ECO:0000313" key="4">
    <source>
        <dbReference type="EMBL" id="ESR59799.1"/>
    </source>
</evidence>
<dbReference type="OMA" id="EGHGIFG"/>
<evidence type="ECO:0000313" key="5">
    <source>
        <dbReference type="Proteomes" id="UP000030687"/>
    </source>
</evidence>
<dbReference type="InterPro" id="IPR001623">
    <property type="entry name" value="DnaJ_domain"/>
</dbReference>
<dbReference type="SUPFAM" id="SSF46565">
    <property type="entry name" value="Chaperone J-domain"/>
    <property type="match status" value="1"/>
</dbReference>
<dbReference type="eggNOG" id="KOG0716">
    <property type="taxonomic scope" value="Eukaryota"/>
</dbReference>
<dbReference type="AlphaFoldDB" id="V4W1N7"/>
<feature type="compositionally biased region" description="Polar residues" evidence="1">
    <location>
        <begin position="225"/>
        <end position="240"/>
    </location>
</feature>
<feature type="domain" description="4Fe-4S ferredoxin-type" evidence="3">
    <location>
        <begin position="120"/>
        <end position="148"/>
    </location>
</feature>
<dbReference type="InterPro" id="IPR036869">
    <property type="entry name" value="J_dom_sf"/>
</dbReference>
<evidence type="ECO:0000256" key="1">
    <source>
        <dbReference type="SAM" id="MobiDB-lite"/>
    </source>
</evidence>
<name>V4W1N7_CITCL</name>
<dbReference type="Proteomes" id="UP000030687">
    <property type="component" value="Unassembled WGS sequence"/>
</dbReference>
<dbReference type="InParanoid" id="V4W1N7"/>
<dbReference type="InterPro" id="IPR017896">
    <property type="entry name" value="4Fe4S_Fe-S-bd"/>
</dbReference>
<dbReference type="Gene3D" id="1.10.287.110">
    <property type="entry name" value="DnaJ domain"/>
    <property type="match status" value="1"/>
</dbReference>
<dbReference type="OrthoDB" id="376357at2759"/>
<dbReference type="SMART" id="SM00271">
    <property type="entry name" value="DnaJ"/>
    <property type="match status" value="1"/>
</dbReference>
<evidence type="ECO:0000259" key="3">
    <source>
        <dbReference type="PROSITE" id="PS51379"/>
    </source>
</evidence>
<dbReference type="PANTHER" id="PTHR45295">
    <property type="entry name" value="CHAPERONE PROTEIN DNAJ C76, CHLOROPLASTIC"/>
    <property type="match status" value="1"/>
</dbReference>
<protein>
    <recommendedName>
        <fullName evidence="6">J domain-containing protein</fullName>
    </recommendedName>
</protein>
<evidence type="ECO:0008006" key="6">
    <source>
        <dbReference type="Google" id="ProtNLM"/>
    </source>
</evidence>
<dbReference type="KEGG" id="cic:CICLE_v10016190mg"/>
<dbReference type="SUPFAM" id="SSF54862">
    <property type="entry name" value="4Fe-4S ferredoxins"/>
    <property type="match status" value="1"/>
</dbReference>
<dbReference type="PRINTS" id="PR00625">
    <property type="entry name" value="JDOMAIN"/>
</dbReference>
<dbReference type="PROSITE" id="PS51379">
    <property type="entry name" value="4FE4S_FER_2"/>
    <property type="match status" value="1"/>
</dbReference>